<dbReference type="EMBL" id="JAENGZ010001605">
    <property type="protein sequence ID" value="KAG6947166.1"/>
    <property type="molecule type" value="Genomic_DNA"/>
</dbReference>
<comment type="caution">
    <text evidence="1">The sequence shown here is derived from an EMBL/GenBank/DDBJ whole genome shotgun (WGS) entry which is preliminary data.</text>
</comment>
<sequence>MHKYFASLLRVRSALEDFPYSYRSDTEIPDKLRVLDKQPFWSGLEVAQKVIRPLCIASYHLQRDENTLADALRSFGDIYTGFANRDRADTLVMCVEER</sequence>
<evidence type="ECO:0000313" key="1">
    <source>
        <dbReference type="EMBL" id="KAG6947166.1"/>
    </source>
</evidence>
<dbReference type="Proteomes" id="UP000688947">
    <property type="component" value="Unassembled WGS sequence"/>
</dbReference>
<dbReference type="AlphaFoldDB" id="A0A8T1TSJ8"/>
<name>A0A8T1TSJ8_9STRA</name>
<reference evidence="1" key="1">
    <citation type="submission" date="2021-01" db="EMBL/GenBank/DDBJ databases">
        <title>Phytophthora aleatoria, a newly-described species from Pinus radiata is distinct from Phytophthora cactorum isolates based on comparative genomics.</title>
        <authorList>
            <person name="Mcdougal R."/>
            <person name="Panda P."/>
            <person name="Williams N."/>
            <person name="Studholme D.J."/>
        </authorList>
    </citation>
    <scope>NUCLEOTIDE SEQUENCE</scope>
    <source>
        <strain evidence="1">NZFS 3830</strain>
    </source>
</reference>
<dbReference type="OrthoDB" id="91442at2759"/>
<accession>A0A8T1TSJ8</accession>
<organism evidence="1 2">
    <name type="scientific">Phytophthora cactorum</name>
    <dbReference type="NCBI Taxonomy" id="29920"/>
    <lineage>
        <taxon>Eukaryota</taxon>
        <taxon>Sar</taxon>
        <taxon>Stramenopiles</taxon>
        <taxon>Oomycota</taxon>
        <taxon>Peronosporomycetes</taxon>
        <taxon>Peronosporales</taxon>
        <taxon>Peronosporaceae</taxon>
        <taxon>Phytophthora</taxon>
    </lineage>
</organism>
<proteinExistence type="predicted"/>
<protein>
    <submittedName>
        <fullName evidence="1">Uncharacterized protein</fullName>
    </submittedName>
</protein>
<evidence type="ECO:0000313" key="2">
    <source>
        <dbReference type="Proteomes" id="UP000688947"/>
    </source>
</evidence>
<gene>
    <name evidence="1" type="ORF">JG687_00016288</name>
</gene>